<dbReference type="InterPro" id="IPR040495">
    <property type="entry name" value="HU-CCDC81_bac_1"/>
</dbReference>
<sequence length="352" mass="39176">MEIANYLVELITEKDQVTVPGLGRFFKKRRPGYYDDANKTFFPPASEIAYSDEYMHDDKLVHLISQKQNTPLTSAYAILDEYIREIKAALKVEPVFLNGIGTLKSENGQLTLQSDRHHALNEEFFGLPALDTFSPRLVGKEAETYSLAQQALSTALPEDYEEEKPKRGILAISMGIVAVVILAAVAGLYFAKPDIYKNLIKQIQTYNPKTSPSPIAPVSPPKNNAVASDLQKADSIYQENDIESKLKAEGFEVEKAKDSANVSVKTNVLPKRGNIKYEIIIGLYTRREDAVKRVSQLKANGIDAHIVEDADGPMIKISCATLYSDAEAEKELARVREELNPQAFKKAIKILN</sequence>
<evidence type="ECO:0000256" key="1">
    <source>
        <dbReference type="SAM" id="Phobius"/>
    </source>
</evidence>
<dbReference type="OrthoDB" id="653949at2"/>
<dbReference type="GO" id="GO:0042834">
    <property type="term" value="F:peptidoglycan binding"/>
    <property type="evidence" value="ECO:0007669"/>
    <property type="project" value="InterPro"/>
</dbReference>
<dbReference type="InterPro" id="IPR036680">
    <property type="entry name" value="SPOR-like_sf"/>
</dbReference>
<keyword evidence="4" id="KW-1185">Reference proteome</keyword>
<dbReference type="AlphaFoldDB" id="A0A419S8U1"/>
<evidence type="ECO:0000259" key="2">
    <source>
        <dbReference type="Pfam" id="PF18174"/>
    </source>
</evidence>
<keyword evidence="1" id="KW-0812">Transmembrane</keyword>
<dbReference type="RefSeq" id="WP_120181076.1">
    <property type="nucleotide sequence ID" value="NZ_MBTA01000006.1"/>
</dbReference>
<dbReference type="EMBL" id="MBTA01000006">
    <property type="protein sequence ID" value="RKD18007.1"/>
    <property type="molecule type" value="Genomic_DNA"/>
</dbReference>
<dbReference type="Pfam" id="PF18174">
    <property type="entry name" value="HU-CCDC81_bac_1"/>
    <property type="match status" value="1"/>
</dbReference>
<name>A0A419S8U1_9SPHI</name>
<protein>
    <recommendedName>
        <fullName evidence="2">CCDC81-like prokaryotic HU domain-containing protein</fullName>
    </recommendedName>
</protein>
<proteinExistence type="predicted"/>
<gene>
    <name evidence="3" type="ORF">BCY91_16320</name>
</gene>
<dbReference type="Proteomes" id="UP000283433">
    <property type="component" value="Unassembled WGS sequence"/>
</dbReference>
<accession>A0A419S8U1</accession>
<organism evidence="3 4">
    <name type="scientific">Pelobium manganitolerans</name>
    <dbReference type="NCBI Taxonomy" id="1842495"/>
    <lineage>
        <taxon>Bacteria</taxon>
        <taxon>Pseudomonadati</taxon>
        <taxon>Bacteroidota</taxon>
        <taxon>Sphingobacteriia</taxon>
        <taxon>Sphingobacteriales</taxon>
        <taxon>Sphingobacteriaceae</taxon>
        <taxon>Pelobium</taxon>
    </lineage>
</organism>
<evidence type="ECO:0000313" key="4">
    <source>
        <dbReference type="Proteomes" id="UP000283433"/>
    </source>
</evidence>
<reference evidence="3 4" key="1">
    <citation type="submission" date="2016-07" db="EMBL/GenBank/DDBJ databases">
        <title>Genome of Pelobium manganitolerans.</title>
        <authorList>
            <person name="Wu S."/>
            <person name="Wang G."/>
        </authorList>
    </citation>
    <scope>NUCLEOTIDE SEQUENCE [LARGE SCALE GENOMIC DNA]</scope>
    <source>
        <strain evidence="3 4">YS-25</strain>
    </source>
</reference>
<comment type="caution">
    <text evidence="3">The sequence shown here is derived from an EMBL/GenBank/DDBJ whole genome shotgun (WGS) entry which is preliminary data.</text>
</comment>
<feature type="transmembrane region" description="Helical" evidence="1">
    <location>
        <begin position="169"/>
        <end position="191"/>
    </location>
</feature>
<keyword evidence="1" id="KW-1133">Transmembrane helix</keyword>
<feature type="domain" description="CCDC81-like prokaryotic HU" evidence="2">
    <location>
        <begin position="2"/>
        <end position="58"/>
    </location>
</feature>
<evidence type="ECO:0000313" key="3">
    <source>
        <dbReference type="EMBL" id="RKD18007.1"/>
    </source>
</evidence>
<dbReference type="SUPFAM" id="SSF110997">
    <property type="entry name" value="Sporulation related repeat"/>
    <property type="match status" value="1"/>
</dbReference>
<keyword evidence="1" id="KW-0472">Membrane</keyword>